<dbReference type="CDD" id="cd14791">
    <property type="entry name" value="GH36"/>
    <property type="match status" value="1"/>
</dbReference>
<sequence length="576" mass="63984">MTTFEIRSPEGRTVRSAQLTGPGTLTERATAEPGVLRYDVIADVAADGPVTLRWTWPADDAVTLWRASQGSRRHLPTDWGSHRDVRSVRSAPVATLVDPQDRSLLTVSLSSNVRGCDFAVGVSEETAEQLIELTVTDLEGEGFVLRIDLRERHFAEALGAVTAEWAAELGDRIADVPPVARQAMYSTWYSDHQHVSAESVERHARAGAAYGTEAVIVDDGWQTDDTRRGYAYCGDWEPTSHKFQDMAEHVRRVHALGQRYVLWIAPPLIGVHSKAWGKLKDRTLGFADAEVTAVLDPRCPEVREHLLECCVRPVRDWGVDGLKIDFIDSWARDDVPAAPGADCASVDEGVERFLQDVTDELRRLRDDVLIEFRQDYVHPRLWQFGTFLRAGDCALDPVENRVRTVDCRLLAGDRAVHSDMLMWSPSASAENVAQHFINVLFSTPQVSMELDALPPEHQEVVRYWLGFVHEHADALLHGVLLPSRPDARYTQVRAVGATETVVAVYTNPVVRVQDPCTVVVNGGAERRLYVEGACDRRVDLVVSDCSGHEVHRETTTAPEVWTIDVPVGGSARIVCD</sequence>
<evidence type="ECO:0000313" key="4">
    <source>
        <dbReference type="Proteomes" id="UP000294225"/>
    </source>
</evidence>
<dbReference type="Gene3D" id="3.20.20.70">
    <property type="entry name" value="Aldolase class I"/>
    <property type="match status" value="1"/>
</dbReference>
<dbReference type="PANTHER" id="PTHR43053:SF3">
    <property type="entry name" value="ALPHA-GALACTOSIDASE C-RELATED"/>
    <property type="match status" value="1"/>
</dbReference>
<evidence type="ECO:0000256" key="2">
    <source>
        <dbReference type="ARBA" id="ARBA00023295"/>
    </source>
</evidence>
<keyword evidence="2" id="KW-0326">Glycosidase</keyword>
<dbReference type="AlphaFoldDB" id="A0A4V2M524"/>
<dbReference type="RefSeq" id="WP_131496896.1">
    <property type="nucleotide sequence ID" value="NZ_SJKC01000002.1"/>
</dbReference>
<keyword evidence="1" id="KW-0378">Hydrolase</keyword>
<protein>
    <submittedName>
        <fullName evidence="3">Alpha-galactosidase</fullName>
    </submittedName>
</protein>
<dbReference type="Pfam" id="PF02065">
    <property type="entry name" value="Melibiase"/>
    <property type="match status" value="1"/>
</dbReference>
<evidence type="ECO:0000256" key="1">
    <source>
        <dbReference type="ARBA" id="ARBA00022801"/>
    </source>
</evidence>
<dbReference type="Proteomes" id="UP000294225">
    <property type="component" value="Unassembled WGS sequence"/>
</dbReference>
<comment type="caution">
    <text evidence="3">The sequence shown here is derived from an EMBL/GenBank/DDBJ whole genome shotgun (WGS) entry which is preliminary data.</text>
</comment>
<dbReference type="EMBL" id="SJKC01000002">
    <property type="protein sequence ID" value="TCC38132.1"/>
    <property type="molecule type" value="Genomic_DNA"/>
</dbReference>
<dbReference type="PANTHER" id="PTHR43053">
    <property type="entry name" value="GLYCOSIDASE FAMILY 31"/>
    <property type="match status" value="1"/>
</dbReference>
<dbReference type="InterPro" id="IPR050985">
    <property type="entry name" value="Alpha-glycosidase_related"/>
</dbReference>
<dbReference type="InterPro" id="IPR013785">
    <property type="entry name" value="Aldolase_TIM"/>
</dbReference>
<accession>A0A4V2M524</accession>
<dbReference type="SUPFAM" id="SSF51445">
    <property type="entry name" value="(Trans)glycosidases"/>
    <property type="match status" value="1"/>
</dbReference>
<name>A0A4V2M524_9ACTN</name>
<proteinExistence type="predicted"/>
<reference evidence="3 4" key="1">
    <citation type="submission" date="2019-02" db="EMBL/GenBank/DDBJ databases">
        <title>Kribbella capetownensis sp. nov. and Kribbella speibonae sp. nov., isolated from soil.</title>
        <authorList>
            <person name="Curtis S.M."/>
            <person name="Norton I."/>
            <person name="Everest G.J."/>
            <person name="Meyers P.R."/>
        </authorList>
    </citation>
    <scope>NUCLEOTIDE SEQUENCE [LARGE SCALE GENOMIC DNA]</scope>
    <source>
        <strain evidence="3 4">YM55</strain>
    </source>
</reference>
<dbReference type="InterPro" id="IPR017853">
    <property type="entry name" value="GH"/>
</dbReference>
<dbReference type="GO" id="GO:0016052">
    <property type="term" value="P:carbohydrate catabolic process"/>
    <property type="evidence" value="ECO:0007669"/>
    <property type="project" value="InterPro"/>
</dbReference>
<gene>
    <name evidence="3" type="ORF">E0H92_16910</name>
</gene>
<dbReference type="GO" id="GO:0004557">
    <property type="term" value="F:alpha-galactosidase activity"/>
    <property type="evidence" value="ECO:0007669"/>
    <property type="project" value="InterPro"/>
</dbReference>
<evidence type="ECO:0000313" key="3">
    <source>
        <dbReference type="EMBL" id="TCC38132.1"/>
    </source>
</evidence>
<dbReference type="InterPro" id="IPR002252">
    <property type="entry name" value="Glyco_hydro_36"/>
</dbReference>
<organism evidence="3 4">
    <name type="scientific">Kribbella speibonae</name>
    <dbReference type="NCBI Taxonomy" id="1572660"/>
    <lineage>
        <taxon>Bacteria</taxon>
        <taxon>Bacillati</taxon>
        <taxon>Actinomycetota</taxon>
        <taxon>Actinomycetes</taxon>
        <taxon>Propionibacteriales</taxon>
        <taxon>Kribbellaceae</taxon>
        <taxon>Kribbella</taxon>
    </lineage>
</organism>